<dbReference type="CDD" id="cd00037">
    <property type="entry name" value="CLECT"/>
    <property type="match status" value="1"/>
</dbReference>
<accession>A0A9D4DW82</accession>
<sequence>MTWNDSEHHCNANGGHLAYITSQSEENSIMTFLYKEGFKQSVWIGLTDQGKEENWFWSSGMFTKVTKCNLHGIERSDRVIPALVFYTKNLCVCFVLYYQCITRLFQRVTDLNKYFYTGDNC</sequence>
<dbReference type="PANTHER" id="PTHR45710:SF26">
    <property type="entry name" value="RH26557P"/>
    <property type="match status" value="1"/>
</dbReference>
<reference evidence="2" key="1">
    <citation type="journal article" date="2019" name="bioRxiv">
        <title>The Genome of the Zebra Mussel, Dreissena polymorpha: A Resource for Invasive Species Research.</title>
        <authorList>
            <person name="McCartney M.A."/>
            <person name="Auch B."/>
            <person name="Kono T."/>
            <person name="Mallez S."/>
            <person name="Zhang Y."/>
            <person name="Obille A."/>
            <person name="Becker A."/>
            <person name="Abrahante J.E."/>
            <person name="Garbe J."/>
            <person name="Badalamenti J.P."/>
            <person name="Herman A."/>
            <person name="Mangelson H."/>
            <person name="Liachko I."/>
            <person name="Sullivan S."/>
            <person name="Sone E.D."/>
            <person name="Koren S."/>
            <person name="Silverstein K.A.T."/>
            <person name="Beckman K.B."/>
            <person name="Gohl D.M."/>
        </authorList>
    </citation>
    <scope>NUCLEOTIDE SEQUENCE</scope>
    <source>
        <strain evidence="2">Duluth1</strain>
        <tissue evidence="2">Whole animal</tissue>
    </source>
</reference>
<dbReference type="EMBL" id="JAIWYP010000010">
    <property type="protein sequence ID" value="KAH3755164.1"/>
    <property type="molecule type" value="Genomic_DNA"/>
</dbReference>
<feature type="domain" description="C-type lectin" evidence="1">
    <location>
        <begin position="1"/>
        <end position="92"/>
    </location>
</feature>
<dbReference type="InterPro" id="IPR016187">
    <property type="entry name" value="CTDL_fold"/>
</dbReference>
<dbReference type="PANTHER" id="PTHR45710">
    <property type="entry name" value="C-TYPE LECTIN DOMAIN-CONTAINING PROTEIN 180"/>
    <property type="match status" value="1"/>
</dbReference>
<organism evidence="2 3">
    <name type="scientific">Dreissena polymorpha</name>
    <name type="common">Zebra mussel</name>
    <name type="synonym">Mytilus polymorpha</name>
    <dbReference type="NCBI Taxonomy" id="45954"/>
    <lineage>
        <taxon>Eukaryota</taxon>
        <taxon>Metazoa</taxon>
        <taxon>Spiralia</taxon>
        <taxon>Lophotrochozoa</taxon>
        <taxon>Mollusca</taxon>
        <taxon>Bivalvia</taxon>
        <taxon>Autobranchia</taxon>
        <taxon>Heteroconchia</taxon>
        <taxon>Euheterodonta</taxon>
        <taxon>Imparidentia</taxon>
        <taxon>Neoheterodontei</taxon>
        <taxon>Myida</taxon>
        <taxon>Dreissenoidea</taxon>
        <taxon>Dreissenidae</taxon>
        <taxon>Dreissena</taxon>
    </lineage>
</organism>
<dbReference type="SUPFAM" id="SSF56436">
    <property type="entry name" value="C-type lectin-like"/>
    <property type="match status" value="1"/>
</dbReference>
<evidence type="ECO:0000313" key="2">
    <source>
        <dbReference type="EMBL" id="KAH3755164.1"/>
    </source>
</evidence>
<dbReference type="AlphaFoldDB" id="A0A9D4DW82"/>
<dbReference type="InterPro" id="IPR050828">
    <property type="entry name" value="C-type_lectin/matrix_domain"/>
</dbReference>
<dbReference type="Gene3D" id="3.10.100.10">
    <property type="entry name" value="Mannose-Binding Protein A, subunit A"/>
    <property type="match status" value="1"/>
</dbReference>
<evidence type="ECO:0000313" key="3">
    <source>
        <dbReference type="Proteomes" id="UP000828390"/>
    </source>
</evidence>
<gene>
    <name evidence="2" type="ORF">DPMN_189851</name>
</gene>
<name>A0A9D4DW82_DREPO</name>
<proteinExistence type="predicted"/>
<keyword evidence="3" id="KW-1185">Reference proteome</keyword>
<reference evidence="2" key="2">
    <citation type="submission" date="2020-11" db="EMBL/GenBank/DDBJ databases">
        <authorList>
            <person name="McCartney M.A."/>
            <person name="Auch B."/>
            <person name="Kono T."/>
            <person name="Mallez S."/>
            <person name="Becker A."/>
            <person name="Gohl D.M."/>
            <person name="Silverstein K.A.T."/>
            <person name="Koren S."/>
            <person name="Bechman K.B."/>
            <person name="Herman A."/>
            <person name="Abrahante J.E."/>
            <person name="Garbe J."/>
        </authorList>
    </citation>
    <scope>NUCLEOTIDE SEQUENCE</scope>
    <source>
        <strain evidence="2">Duluth1</strain>
        <tissue evidence="2">Whole animal</tissue>
    </source>
</reference>
<dbReference type="InterPro" id="IPR001304">
    <property type="entry name" value="C-type_lectin-like"/>
</dbReference>
<dbReference type="InterPro" id="IPR016186">
    <property type="entry name" value="C-type_lectin-like/link_sf"/>
</dbReference>
<protein>
    <recommendedName>
        <fullName evidence="1">C-type lectin domain-containing protein</fullName>
    </recommendedName>
</protein>
<evidence type="ECO:0000259" key="1">
    <source>
        <dbReference type="PROSITE" id="PS50041"/>
    </source>
</evidence>
<dbReference type="PROSITE" id="PS50041">
    <property type="entry name" value="C_TYPE_LECTIN_2"/>
    <property type="match status" value="1"/>
</dbReference>
<dbReference type="Pfam" id="PF00059">
    <property type="entry name" value="Lectin_C"/>
    <property type="match status" value="1"/>
</dbReference>
<dbReference type="Proteomes" id="UP000828390">
    <property type="component" value="Unassembled WGS sequence"/>
</dbReference>
<comment type="caution">
    <text evidence="2">The sequence shown here is derived from an EMBL/GenBank/DDBJ whole genome shotgun (WGS) entry which is preliminary data.</text>
</comment>